<dbReference type="OrthoDB" id="7358785at2"/>
<name>K9DIW3_9FIRM</name>
<dbReference type="AlphaFoldDB" id="K9DIW3"/>
<dbReference type="EMBL" id="AHAF01000003">
    <property type="protein sequence ID" value="EKU78742.1"/>
    <property type="molecule type" value="Genomic_DNA"/>
</dbReference>
<dbReference type="Proteomes" id="UP000009891">
    <property type="component" value="Unassembled WGS sequence"/>
</dbReference>
<proteinExistence type="predicted"/>
<dbReference type="RefSeq" id="WP_006555439.1">
    <property type="nucleotide sequence ID" value="NZ_JH992936.1"/>
</dbReference>
<accession>K9DIW3</accession>
<reference evidence="2 3" key="1">
    <citation type="submission" date="2012-09" db="EMBL/GenBank/DDBJ databases">
        <title>The Genome Sequence of Veillonella ratti ACS-216-V-COL6B.</title>
        <authorList>
            <consortium name="The Broad Institute Genome Sequencing Platform"/>
            <person name="Earl A."/>
            <person name="Ward D."/>
            <person name="Feldgarden M."/>
            <person name="Gevers D."/>
            <person name="Saerens B."/>
            <person name="Vaneechoutte M."/>
            <person name="Walker B."/>
            <person name="Young S.K."/>
            <person name="Zeng Q."/>
            <person name="Gargeya S."/>
            <person name="Fitzgerald M."/>
            <person name="Haas B."/>
            <person name="Abouelleil A."/>
            <person name="Alvarado L."/>
            <person name="Arachchi H.M."/>
            <person name="Berlin A."/>
            <person name="Chapman S.B."/>
            <person name="Goldberg J."/>
            <person name="Griggs A."/>
            <person name="Gujja S."/>
            <person name="Hansen M."/>
            <person name="Howarth C."/>
            <person name="Imamovic A."/>
            <person name="Larimer J."/>
            <person name="McCowen C."/>
            <person name="Montmayeur A."/>
            <person name="Murphy C."/>
            <person name="Neiman D."/>
            <person name="Pearson M."/>
            <person name="Priest M."/>
            <person name="Roberts A."/>
            <person name="Saif S."/>
            <person name="Shea T."/>
            <person name="Sisk P."/>
            <person name="Sykes S."/>
            <person name="Wortman J."/>
            <person name="Nusbaum C."/>
            <person name="Birren B."/>
        </authorList>
    </citation>
    <scope>NUCLEOTIDE SEQUENCE [LARGE SCALE GENOMIC DNA]</scope>
    <source>
        <strain evidence="2 3">ACS-216-V-Col6b</strain>
    </source>
</reference>
<organism evidence="2 3">
    <name type="scientific">Veillonella seminalis ACS-216-V-Col6b</name>
    <dbReference type="NCBI Taxonomy" id="883156"/>
    <lineage>
        <taxon>Bacteria</taxon>
        <taxon>Bacillati</taxon>
        <taxon>Bacillota</taxon>
        <taxon>Negativicutes</taxon>
        <taxon>Veillonellales</taxon>
        <taxon>Veillonellaceae</taxon>
        <taxon>Veillonella</taxon>
    </lineage>
</organism>
<feature type="compositionally biased region" description="Basic residues" evidence="1">
    <location>
        <begin position="1"/>
        <end position="17"/>
    </location>
</feature>
<feature type="region of interest" description="Disordered" evidence="1">
    <location>
        <begin position="1"/>
        <end position="22"/>
    </location>
</feature>
<dbReference type="STRING" id="883156.HMPREF9282_00539"/>
<dbReference type="PATRIC" id="fig|883156.3.peg.528"/>
<evidence type="ECO:0000313" key="2">
    <source>
        <dbReference type="EMBL" id="EKU78742.1"/>
    </source>
</evidence>
<evidence type="ECO:0000313" key="3">
    <source>
        <dbReference type="Proteomes" id="UP000009891"/>
    </source>
</evidence>
<keyword evidence="3" id="KW-1185">Reference proteome</keyword>
<protein>
    <recommendedName>
        <fullName evidence="4">Terminase small subunit</fullName>
    </recommendedName>
</protein>
<sequence length="147" mass="17050">MQIRHTRKPGRPKKPKTTPKQELYARTFVETGDRKIAKEVSGYSTIHAAEQNKNVKYLIEEYKKKMEEKFIGRAEEMTEELYDLIKTTNSDTVKLNAIKDWLDRAGLAPVSKSEIENRKIISTENQISRDLLDRLNNLKNDKKKGGE</sequence>
<evidence type="ECO:0008006" key="4">
    <source>
        <dbReference type="Google" id="ProtNLM"/>
    </source>
</evidence>
<comment type="caution">
    <text evidence="2">The sequence shown here is derived from an EMBL/GenBank/DDBJ whole genome shotgun (WGS) entry which is preliminary data.</text>
</comment>
<evidence type="ECO:0000256" key="1">
    <source>
        <dbReference type="SAM" id="MobiDB-lite"/>
    </source>
</evidence>
<gene>
    <name evidence="2" type="ORF">HMPREF9282_00539</name>
</gene>
<dbReference type="HOGENOM" id="CLU_1767275_0_0_9"/>